<sequence length="788" mass="85199">MISAPTRRLALLPGLLLCGVMEANAEVYDGLPPPRALQSAPTEYMLWLTLSVNGRNDGSVVPVTVQGTHYLLDAAVLRRNHIRLADTASGMQDVSALAQITARYDSVHQILQLQVPDSWLPRQVLGEQKNAAFRATSSPGMLLNYDAYSVKSTNSSGYSAVWLEQRVFSASGYLSNTGTWRQDWQSKGDSDSREGYLRYDTTWKYSDVDRMVSYQMGDVISNSLSWSNSVRLGGLRISRSFAVRPDLVTYPMLNWSGTAAVPGSVDVFINGYKASSNSLNAGPWTLTSTPYINGAGEATLVTTDALGRQVETSIPFYVSNQLLRSGLSDFDFSAGALRQNYGIRSADYDAAAVSGFYRYGFNDHLTLALQGEGRGGLARMGAGADMAVARLGTLSLSASQSQSGQSGQQYSAGYSWYAPSFSLSVSHVQRTAGFSDLSVYHTSTTLSRRAEQATLSLAPFGRWAGTFGVGYFDITAHDGTRTRLANLSWSHGLWANSSLHLTLNKTLGDRGMAAQIQLLIPFDQSGSLSLSSQRDSNGETTQTMSYSRAAPAGGGLGWNLAASPNAEGYRQADLTWKNRYSVLSGGIYGSSGDRSQWFDASGALVWMDNALFASSKINDAFIVVSTSGYSGVPVRYENQLLGETDSGGHILVPWVSAWYPAKLTIDPLNLPADINTPQVEQRVAVREASGALVNFPLRKTRPLLLTLVDGQHHPLPPGTLVTEIHSGQTTQMGYGGQAWFDDVPEHSDIAVSLPGGQCRHALVLDGKQAQCLVGPLVCAMRDKQERQQ</sequence>
<evidence type="ECO:0000256" key="1">
    <source>
        <dbReference type="SAM" id="SignalP"/>
    </source>
</evidence>
<dbReference type="GO" id="GO:0015473">
    <property type="term" value="F:fimbrial usher porin activity"/>
    <property type="evidence" value="ECO:0007669"/>
    <property type="project" value="InterPro"/>
</dbReference>
<dbReference type="GO" id="GO:0009279">
    <property type="term" value="C:cell outer membrane"/>
    <property type="evidence" value="ECO:0007669"/>
    <property type="project" value="TreeGrafter"/>
</dbReference>
<evidence type="ECO:0000313" key="3">
    <source>
        <dbReference type="Proteomes" id="UP000030853"/>
    </source>
</evidence>
<dbReference type="InterPro" id="IPR000015">
    <property type="entry name" value="Fimb_usher"/>
</dbReference>
<dbReference type="GO" id="GO:0009297">
    <property type="term" value="P:pilus assembly"/>
    <property type="evidence" value="ECO:0007669"/>
    <property type="project" value="InterPro"/>
</dbReference>
<accession>A0A0B1R9I3</accession>
<dbReference type="Gene3D" id="2.60.40.2610">
    <property type="entry name" value="Outer membrane usher protein FimD, plug domain"/>
    <property type="match status" value="1"/>
</dbReference>
<dbReference type="PANTHER" id="PTHR30451">
    <property type="entry name" value="OUTER MEMBRANE USHER PROTEIN"/>
    <property type="match status" value="1"/>
</dbReference>
<feature type="signal peptide" evidence="1">
    <location>
        <begin position="1"/>
        <end position="25"/>
    </location>
</feature>
<organism evidence="2 3">
    <name type="scientific">Pantoea rodasii</name>
    <dbReference type="NCBI Taxonomy" id="1076549"/>
    <lineage>
        <taxon>Bacteria</taxon>
        <taxon>Pseudomonadati</taxon>
        <taxon>Pseudomonadota</taxon>
        <taxon>Gammaproteobacteria</taxon>
        <taxon>Enterobacterales</taxon>
        <taxon>Erwiniaceae</taxon>
        <taxon>Pantoea</taxon>
    </lineage>
</organism>
<dbReference type="EMBL" id="JTJJ01000041">
    <property type="protein sequence ID" value="KHJ67877.1"/>
    <property type="molecule type" value="Genomic_DNA"/>
</dbReference>
<protein>
    <submittedName>
        <fullName evidence="2">Fimbrial assembly protein</fullName>
    </submittedName>
</protein>
<dbReference type="RefSeq" id="WP_039331308.1">
    <property type="nucleotide sequence ID" value="NZ_JTJJ01000041.1"/>
</dbReference>
<comment type="caution">
    <text evidence="2">The sequence shown here is derived from an EMBL/GenBank/DDBJ whole genome shotgun (WGS) entry which is preliminary data.</text>
</comment>
<dbReference type="AlphaFoldDB" id="A0A0B1R9I3"/>
<dbReference type="Gene3D" id="2.60.40.3110">
    <property type="match status" value="1"/>
</dbReference>
<dbReference type="Proteomes" id="UP000030853">
    <property type="component" value="Unassembled WGS sequence"/>
</dbReference>
<dbReference type="InterPro" id="IPR042186">
    <property type="entry name" value="FimD_plug_dom"/>
</dbReference>
<feature type="chain" id="PRO_5002081630" evidence="1">
    <location>
        <begin position="26"/>
        <end position="788"/>
    </location>
</feature>
<gene>
    <name evidence="2" type="ORF">QU24_12150</name>
</gene>
<dbReference type="Pfam" id="PF00577">
    <property type="entry name" value="Usher"/>
    <property type="match status" value="1"/>
</dbReference>
<proteinExistence type="predicted"/>
<name>A0A0B1R9I3_9GAMM</name>
<reference evidence="2 3" key="1">
    <citation type="submission" date="2014-11" db="EMBL/GenBank/DDBJ databases">
        <title>Genome sequencing of Pantoea rodasii ND03.</title>
        <authorList>
            <person name="Muhamad Yunos N.Y."/>
            <person name="Chan K.-G."/>
        </authorList>
    </citation>
    <scope>NUCLEOTIDE SEQUENCE [LARGE SCALE GENOMIC DNA]</scope>
    <source>
        <strain evidence="2 3">ND03</strain>
    </source>
</reference>
<keyword evidence="1" id="KW-0732">Signal</keyword>
<evidence type="ECO:0000313" key="2">
    <source>
        <dbReference type="EMBL" id="KHJ67877.1"/>
    </source>
</evidence>
<dbReference type="PANTHER" id="PTHR30451:SF5">
    <property type="entry name" value="SLR0019 PROTEIN"/>
    <property type="match status" value="1"/>
</dbReference>